<dbReference type="EMBL" id="JABXXO010000003">
    <property type="protein sequence ID" value="KAF7782857.1"/>
    <property type="molecule type" value="Genomic_DNA"/>
</dbReference>
<dbReference type="AlphaFoldDB" id="A0A8H7F8T5"/>
<dbReference type="GO" id="GO:0022857">
    <property type="term" value="F:transmembrane transporter activity"/>
    <property type="evidence" value="ECO:0007669"/>
    <property type="project" value="InterPro"/>
</dbReference>
<feature type="transmembrane region" description="Helical" evidence="6">
    <location>
        <begin position="255"/>
        <end position="273"/>
    </location>
</feature>
<feature type="transmembrane region" description="Helical" evidence="6">
    <location>
        <begin position="285"/>
        <end position="310"/>
    </location>
</feature>
<feature type="transmembrane region" description="Helical" evidence="6">
    <location>
        <begin position="387"/>
        <end position="412"/>
    </location>
</feature>
<proteinExistence type="predicted"/>
<evidence type="ECO:0000313" key="8">
    <source>
        <dbReference type="Proteomes" id="UP000629468"/>
    </source>
</evidence>
<evidence type="ECO:0000313" key="7">
    <source>
        <dbReference type="EMBL" id="KAF7782857.1"/>
    </source>
</evidence>
<dbReference type="InterPro" id="IPR036259">
    <property type="entry name" value="MFS_trans_sf"/>
</dbReference>
<comment type="subcellular location">
    <subcellularLocation>
        <location evidence="1">Membrane</location>
        <topology evidence="1">Multi-pass membrane protein</topology>
    </subcellularLocation>
</comment>
<dbReference type="FunFam" id="1.20.1250.20:FF:000013">
    <property type="entry name" value="MFS general substrate transporter"/>
    <property type="match status" value="1"/>
</dbReference>
<feature type="transmembrane region" description="Helical" evidence="6">
    <location>
        <begin position="457"/>
        <end position="475"/>
    </location>
</feature>
<dbReference type="FunFam" id="1.20.1250.20:FF:000018">
    <property type="entry name" value="MFS transporter permease"/>
    <property type="match status" value="1"/>
</dbReference>
<sequence>MDERKPIWGGQRQSDPFGFQFMHKKPGLVNLLWQGYFLRVIWRCKAAKPDWLEEKLTILQELRSVLYRSHAVCGGKTPTTAHGFQGYYDKPEVAMDRYSNEASILSSLVEPMEKNFIPSDLKENIDIEVKHDDAQVESTLLEDIDPVAERKLVRKLDLILLPMFCLIYCVNFVDRTAVGNAKIAGLEADLGMKGLDFNIALTVFYIFFTVIEVPSNLVLKRVGSIWVAYLVIAFGAVALGSAFMKTYAHMLVTRVFLGIAEGGTLAGLVYILARFYRRKELVLRMGFFFGLAPSLAGAFGGLLASGLLTIGDFGPITRWRKIFFVEGIVTIGIGLCLLVVIPEDIRTTKMLNDSERAMAIARVNADAPVKVDGMKEKSTWKLVLRSFNIWTCVCSMGFLFVNISFQGLSLFLPTVINSLGDFTVVQAQLRTVPCYLVGAVWSIFNCYLSWYLNSRGIAVIVCMLSQTLGYAMAVGTENPHARYAACFFSIMGGTPSGPLFLTWGADNAAPDTMRAVATAAIPGIGALGAVIAVWTYLPDDSPNFLKGNSINLAAAITVIMFTGVGMWYLRHENKKRDQGGRDYRLEGRTKEEIRDLGYRHPNFRYQL</sequence>
<feature type="transmembrane region" description="Helical" evidence="6">
    <location>
        <begin position="226"/>
        <end position="243"/>
    </location>
</feature>
<name>A0A8H7F8T5_AGABI</name>
<feature type="transmembrane region" description="Helical" evidence="6">
    <location>
        <begin position="322"/>
        <end position="341"/>
    </location>
</feature>
<evidence type="ECO:0000256" key="4">
    <source>
        <dbReference type="ARBA" id="ARBA00022989"/>
    </source>
</evidence>
<dbReference type="Gene3D" id="1.20.1250.20">
    <property type="entry name" value="MFS general substrate transporter like domains"/>
    <property type="match status" value="1"/>
</dbReference>
<keyword evidence="4 6" id="KW-1133">Transmembrane helix</keyword>
<evidence type="ECO:0000256" key="6">
    <source>
        <dbReference type="SAM" id="Phobius"/>
    </source>
</evidence>
<feature type="transmembrane region" description="Helical" evidence="6">
    <location>
        <begin position="481"/>
        <end position="503"/>
    </location>
</feature>
<feature type="transmembrane region" description="Helical" evidence="6">
    <location>
        <begin position="515"/>
        <end position="537"/>
    </location>
</feature>
<evidence type="ECO:0000256" key="3">
    <source>
        <dbReference type="ARBA" id="ARBA00022692"/>
    </source>
</evidence>
<keyword evidence="5 6" id="KW-0472">Membrane</keyword>
<evidence type="ECO:0008006" key="9">
    <source>
        <dbReference type="Google" id="ProtNLM"/>
    </source>
</evidence>
<organism evidence="7 8">
    <name type="scientific">Agaricus bisporus var. burnettii</name>
    <dbReference type="NCBI Taxonomy" id="192524"/>
    <lineage>
        <taxon>Eukaryota</taxon>
        <taxon>Fungi</taxon>
        <taxon>Dikarya</taxon>
        <taxon>Basidiomycota</taxon>
        <taxon>Agaricomycotina</taxon>
        <taxon>Agaricomycetes</taxon>
        <taxon>Agaricomycetidae</taxon>
        <taxon>Agaricales</taxon>
        <taxon>Agaricineae</taxon>
        <taxon>Agaricaceae</taxon>
        <taxon>Agaricus</taxon>
    </lineage>
</organism>
<feature type="transmembrane region" description="Helical" evidence="6">
    <location>
        <begin position="197"/>
        <end position="219"/>
    </location>
</feature>
<accession>A0A8H7F8T5</accession>
<dbReference type="SUPFAM" id="SSF103473">
    <property type="entry name" value="MFS general substrate transporter"/>
    <property type="match status" value="1"/>
</dbReference>
<dbReference type="PANTHER" id="PTHR43791:SF48">
    <property type="entry name" value="TRANSPORTER, PUTATIVE (AFU_ORTHOLOGUE AFUA_4G01000)-RELATED"/>
    <property type="match status" value="1"/>
</dbReference>
<comment type="caution">
    <text evidence="7">The sequence shown here is derived from an EMBL/GenBank/DDBJ whole genome shotgun (WGS) entry which is preliminary data.</text>
</comment>
<evidence type="ECO:0000256" key="1">
    <source>
        <dbReference type="ARBA" id="ARBA00004141"/>
    </source>
</evidence>
<dbReference type="GO" id="GO:0016020">
    <property type="term" value="C:membrane"/>
    <property type="evidence" value="ECO:0007669"/>
    <property type="project" value="UniProtKB-SubCell"/>
</dbReference>
<dbReference type="Proteomes" id="UP000629468">
    <property type="component" value="Unassembled WGS sequence"/>
</dbReference>
<gene>
    <name evidence="7" type="ORF">Agabi119p4_2233</name>
</gene>
<keyword evidence="2" id="KW-0813">Transport</keyword>
<dbReference type="Pfam" id="PF07690">
    <property type="entry name" value="MFS_1"/>
    <property type="match status" value="1"/>
</dbReference>
<protein>
    <recommendedName>
        <fullName evidence="9">Major facilitator superfamily (MFS) profile domain-containing protein</fullName>
    </recommendedName>
</protein>
<feature type="transmembrane region" description="Helical" evidence="6">
    <location>
        <begin position="549"/>
        <end position="569"/>
    </location>
</feature>
<evidence type="ECO:0000256" key="2">
    <source>
        <dbReference type="ARBA" id="ARBA00022448"/>
    </source>
</evidence>
<reference evidence="7 8" key="1">
    <citation type="journal article" name="Sci. Rep.">
        <title>Telomere-to-telomere assembled and centromere annotated genomes of the two main subspecies of the button mushroom Agaricus bisporus reveal especially polymorphic chromosome ends.</title>
        <authorList>
            <person name="Sonnenberg A.S.M."/>
            <person name="Sedaghat-Telgerd N."/>
            <person name="Lavrijssen B."/>
            <person name="Ohm R.A."/>
            <person name="Hendrickx P.M."/>
            <person name="Scholtmeijer K."/>
            <person name="Baars J.J.P."/>
            <person name="van Peer A."/>
        </authorList>
    </citation>
    <scope>NUCLEOTIDE SEQUENCE [LARGE SCALE GENOMIC DNA]</scope>
    <source>
        <strain evidence="7 8">H119_p4</strain>
    </source>
</reference>
<keyword evidence="3 6" id="KW-0812">Transmembrane</keyword>
<dbReference type="PANTHER" id="PTHR43791">
    <property type="entry name" value="PERMEASE-RELATED"/>
    <property type="match status" value="1"/>
</dbReference>
<dbReference type="InterPro" id="IPR011701">
    <property type="entry name" value="MFS"/>
</dbReference>
<feature type="transmembrane region" description="Helical" evidence="6">
    <location>
        <begin position="158"/>
        <end position="177"/>
    </location>
</feature>
<feature type="transmembrane region" description="Helical" evidence="6">
    <location>
        <begin position="432"/>
        <end position="450"/>
    </location>
</feature>
<evidence type="ECO:0000256" key="5">
    <source>
        <dbReference type="ARBA" id="ARBA00023136"/>
    </source>
</evidence>